<dbReference type="GO" id="GO:0006974">
    <property type="term" value="P:DNA damage response"/>
    <property type="evidence" value="ECO:0007669"/>
    <property type="project" value="InterPro"/>
</dbReference>
<comment type="caution">
    <text evidence="2">The sequence shown here is derived from an EMBL/GenBank/DDBJ whole genome shotgun (WGS) entry which is preliminary data.</text>
</comment>
<evidence type="ECO:0000313" key="3">
    <source>
        <dbReference type="Proteomes" id="UP001255856"/>
    </source>
</evidence>
<dbReference type="InterPro" id="IPR044245">
    <property type="entry name" value="Spartan"/>
</dbReference>
<dbReference type="EMBL" id="JASFZW010000001">
    <property type="protein sequence ID" value="KAK2080773.1"/>
    <property type="molecule type" value="Genomic_DNA"/>
</dbReference>
<keyword evidence="3" id="KW-1185">Reference proteome</keyword>
<name>A0AAD9IN31_PROWI</name>
<accession>A0AAD9IN31</accession>
<dbReference type="PANTHER" id="PTHR21220:SF0">
    <property type="entry name" value="DNA-DEPENDENT METALLOPROTEASE SPRTN"/>
    <property type="match status" value="1"/>
</dbReference>
<reference evidence="2" key="1">
    <citation type="submission" date="2021-01" db="EMBL/GenBank/DDBJ databases">
        <authorList>
            <person name="Eckstrom K.M.E."/>
        </authorList>
    </citation>
    <scope>NUCLEOTIDE SEQUENCE</scope>
    <source>
        <strain evidence="2">UVCC 0001</strain>
    </source>
</reference>
<dbReference type="PANTHER" id="PTHR21220">
    <property type="entry name" value="DNA-DEPENDENT METALLOPROTEASE SPRTN"/>
    <property type="match status" value="1"/>
</dbReference>
<organism evidence="2 3">
    <name type="scientific">Prototheca wickerhamii</name>
    <dbReference type="NCBI Taxonomy" id="3111"/>
    <lineage>
        <taxon>Eukaryota</taxon>
        <taxon>Viridiplantae</taxon>
        <taxon>Chlorophyta</taxon>
        <taxon>core chlorophytes</taxon>
        <taxon>Trebouxiophyceae</taxon>
        <taxon>Chlorellales</taxon>
        <taxon>Chlorellaceae</taxon>
        <taxon>Prototheca</taxon>
    </lineage>
</organism>
<feature type="region of interest" description="Disordered" evidence="1">
    <location>
        <begin position="92"/>
        <end position="126"/>
    </location>
</feature>
<dbReference type="GO" id="GO:0003697">
    <property type="term" value="F:single-stranded DNA binding"/>
    <property type="evidence" value="ECO:0007669"/>
    <property type="project" value="InterPro"/>
</dbReference>
<sequence>MRRINASQITDPMRPPEGYSITIRHSMIAEVEYYRNHHWRCERCGNEVRRSMNRPPQEADCWRRAGAACRDNRCAWHMHLRFCGGQYIKVKEPEPKAKGKQERRQPDSAGKQCYKQEDDHIIDLTD</sequence>
<feature type="compositionally biased region" description="Basic and acidic residues" evidence="1">
    <location>
        <begin position="92"/>
        <end position="106"/>
    </location>
</feature>
<feature type="compositionally biased region" description="Basic and acidic residues" evidence="1">
    <location>
        <begin position="114"/>
        <end position="126"/>
    </location>
</feature>
<proteinExistence type="predicted"/>
<evidence type="ECO:0000256" key="1">
    <source>
        <dbReference type="SAM" id="MobiDB-lite"/>
    </source>
</evidence>
<evidence type="ECO:0000313" key="2">
    <source>
        <dbReference type="EMBL" id="KAK2080773.1"/>
    </source>
</evidence>
<dbReference type="GO" id="GO:0031593">
    <property type="term" value="F:polyubiquitin modification-dependent protein binding"/>
    <property type="evidence" value="ECO:0007669"/>
    <property type="project" value="TreeGrafter"/>
</dbReference>
<dbReference type="Proteomes" id="UP001255856">
    <property type="component" value="Unassembled WGS sequence"/>
</dbReference>
<dbReference type="GO" id="GO:0005634">
    <property type="term" value="C:nucleus"/>
    <property type="evidence" value="ECO:0007669"/>
    <property type="project" value="TreeGrafter"/>
</dbReference>
<dbReference type="GO" id="GO:0004222">
    <property type="term" value="F:metalloendopeptidase activity"/>
    <property type="evidence" value="ECO:0007669"/>
    <property type="project" value="InterPro"/>
</dbReference>
<dbReference type="AlphaFoldDB" id="A0AAD9IN31"/>
<protein>
    <submittedName>
        <fullName evidence="2">Uncharacterized protein</fullName>
    </submittedName>
</protein>
<gene>
    <name evidence="2" type="ORF">QBZ16_000627</name>
</gene>